<dbReference type="EMBL" id="QZAT01000217">
    <property type="protein sequence ID" value="THX21854.1"/>
    <property type="molecule type" value="Genomic_DNA"/>
</dbReference>
<feature type="region of interest" description="Disordered" evidence="1">
    <location>
        <begin position="1120"/>
        <end position="1141"/>
    </location>
</feature>
<dbReference type="AlphaFoldDB" id="A0AB74JG72"/>
<feature type="transmembrane region" description="Helical" evidence="2">
    <location>
        <begin position="82"/>
        <end position="106"/>
    </location>
</feature>
<evidence type="ECO:0000313" key="4">
    <source>
        <dbReference type="Proteomes" id="UP000310374"/>
    </source>
</evidence>
<reference evidence="3 4" key="1">
    <citation type="submission" date="2018-10" db="EMBL/GenBank/DDBJ databases">
        <title>Fifty Aureobasidium pullulans genomes reveal a recombining polyextremotolerant generalist.</title>
        <authorList>
            <person name="Gostincar C."/>
            <person name="Turk M."/>
            <person name="Zajc J."/>
            <person name="Gunde-Cimerman N."/>
        </authorList>
    </citation>
    <scope>NUCLEOTIDE SEQUENCE [LARGE SCALE GENOMIC DNA]</scope>
    <source>
        <strain evidence="3 4">EXF-10081</strain>
    </source>
</reference>
<name>A0AB74JG72_AURPU</name>
<dbReference type="PANTHER" id="PTHR37544">
    <property type="entry name" value="SPRAY-RELATED"/>
    <property type="match status" value="1"/>
</dbReference>
<keyword evidence="2" id="KW-1133">Transmembrane helix</keyword>
<feature type="transmembrane region" description="Helical" evidence="2">
    <location>
        <begin position="628"/>
        <end position="651"/>
    </location>
</feature>
<dbReference type="Proteomes" id="UP000310374">
    <property type="component" value="Unassembled WGS sequence"/>
</dbReference>
<evidence type="ECO:0000256" key="1">
    <source>
        <dbReference type="SAM" id="MobiDB-lite"/>
    </source>
</evidence>
<feature type="transmembrane region" description="Helical" evidence="2">
    <location>
        <begin position="517"/>
        <end position="538"/>
    </location>
</feature>
<evidence type="ECO:0000313" key="3">
    <source>
        <dbReference type="EMBL" id="THX21854.1"/>
    </source>
</evidence>
<evidence type="ECO:0000256" key="2">
    <source>
        <dbReference type="SAM" id="Phobius"/>
    </source>
</evidence>
<dbReference type="InterPro" id="IPR021840">
    <property type="entry name" value="DUF3433"/>
</dbReference>
<comment type="caution">
    <text evidence="3">The sequence shown here is derived from an EMBL/GenBank/DDBJ whole genome shotgun (WGS) entry which is preliminary data.</text>
</comment>
<dbReference type="Pfam" id="PF11915">
    <property type="entry name" value="DUF3433"/>
    <property type="match status" value="2"/>
</dbReference>
<proteinExistence type="predicted"/>
<organism evidence="3 4">
    <name type="scientific">Aureobasidium pullulans</name>
    <name type="common">Black yeast</name>
    <name type="synonym">Pullularia pullulans</name>
    <dbReference type="NCBI Taxonomy" id="5580"/>
    <lineage>
        <taxon>Eukaryota</taxon>
        <taxon>Fungi</taxon>
        <taxon>Dikarya</taxon>
        <taxon>Ascomycota</taxon>
        <taxon>Pezizomycotina</taxon>
        <taxon>Dothideomycetes</taxon>
        <taxon>Dothideomycetidae</taxon>
        <taxon>Dothideales</taxon>
        <taxon>Saccotheciaceae</taxon>
        <taxon>Aureobasidium</taxon>
    </lineage>
</organism>
<feature type="transmembrane region" description="Helical" evidence="2">
    <location>
        <begin position="7"/>
        <end position="31"/>
    </location>
</feature>
<accession>A0AB74JG72</accession>
<gene>
    <name evidence="3" type="ORF">D6D12_09691</name>
</gene>
<protein>
    <submittedName>
        <fullName evidence="3">Uncharacterized protein</fullName>
    </submittedName>
</protein>
<sequence length="1219" mass="133931">MRATYGNIILLLNTVELTLTTTVLSVIAIYWSNLEYHSKVLMPWTLLTEKDQSAESTLRLDYVSLNSIVALWTSIRRRHYPVIAAAVGSLAIVLIIVVSTGLFVLLPTDLERSAMMTVTSRFGDTGLNRGSNDSFPVLIASSVLSGNLSIAFPPYTNGDYATESFESQSHINSQSIGTTVETGPYNWRITADMTDGDCSTGPLVIAMPPRNQTLDTELMSIGKVTMQQCPNAGHPKLFMIFAQIKANVRSDGSSSSDVTVLENNSTVVVCTPSYMLQRALVTTESSGAVIEVHPVSEPQNTSISGWDMWSTFNATLQAAAPVFLAGPSYRQYGHGGYNYDNIFAMQMATYSKLSEAYLEAGELTRDMRSLFKTSAAQIADSFLRSKSSSQTDGSYSTVQLRIVFRNASLRMVEAGLGLLLICTVLMTLYSRSLIGLSPGTDLAHLAVLVGQSAQFRSQLQKGGIMPKNQPQQPLQGDNLCSNCRPDALIPALSRKTEDTFSPIFGAYKGDKKWWKPFALSPLFKILFIILPLGVVFSLEATYQMSQKHNGLGEVPANPYWHYAWTWSPALIMVIIKLLSQSATTSIALLDPYSMLRDKAVAARQSLSYNKLSKTTFQLCYDDGRNKRWILLGVGVSALLSPFLTIVVSGLFPVRFFDKTEAGRIVLSDRLVSPGDKTCTLDDWDQASLFAANFLVTGFGGYPEGTHEQYTFANAVVDPTTSAGIQFMDASSLDADLPAILSNITCKTMDPTGFRYTLDSPRGPKLAPENYHTSSSWSGNASYLNFTHPDFATFSCRRPGPHCDTGMVSLGVRLDTNSTRFLTTKYESGFWLERWADVSSWSDTEALVQAIDARNETKSTRPDIFFLYGPWNSHVANISGIACYYDVREGRATTTYDLSSGTVVDVKQFTEASPASPITCNPMPDLTLDTMLLSKSLWLSALNGSSESEFDDPANASLLANRISRIYNIFFSQFYNGALRTHDMSNTPNTTTGILYGVKHERLFQSEIPTRVLQALLLTMWLGTSLALLLSNTKKLLPKDPCSIAAQASLLADSEFLALIPPGAEHATTKELMEMTPFKDHLFSMGWRTNEDVPTQTTPVRIPFPNSLLFLPLTITQLDPNTSVPSHPPWRRDPNGVSHLGRDGVLRSLNADRTAVLDVRRLSPEEIKDFAGPADQATRDALEGVDGRDVVDEEVLWAVPEDQKGWAAREEGDGNEGEGK</sequence>
<feature type="compositionally biased region" description="Basic and acidic residues" evidence="1">
    <location>
        <begin position="1129"/>
        <end position="1141"/>
    </location>
</feature>
<feature type="region of interest" description="Disordered" evidence="1">
    <location>
        <begin position="1200"/>
        <end position="1219"/>
    </location>
</feature>
<feature type="transmembrane region" description="Helical" evidence="2">
    <location>
        <begin position="411"/>
        <end position="430"/>
    </location>
</feature>
<keyword evidence="2" id="KW-0812">Transmembrane</keyword>
<keyword evidence="2" id="KW-0472">Membrane</keyword>
<dbReference type="PANTHER" id="PTHR37544:SF1">
    <property type="entry name" value="PHOSPHORIBOSYLAMINOIMIDAZOLE-SUCCINOCARBOXAMIDE SYNTHASE"/>
    <property type="match status" value="1"/>
</dbReference>